<dbReference type="Proteomes" id="UP001459277">
    <property type="component" value="Unassembled WGS sequence"/>
</dbReference>
<feature type="domain" description="ABC1 atypical kinase-like" evidence="2">
    <location>
        <begin position="124"/>
        <end position="172"/>
    </location>
</feature>
<evidence type="ECO:0000259" key="2">
    <source>
        <dbReference type="Pfam" id="PF03109"/>
    </source>
</evidence>
<proteinExistence type="predicted"/>
<organism evidence="3 4">
    <name type="scientific">Lithocarpus litseifolius</name>
    <dbReference type="NCBI Taxonomy" id="425828"/>
    <lineage>
        <taxon>Eukaryota</taxon>
        <taxon>Viridiplantae</taxon>
        <taxon>Streptophyta</taxon>
        <taxon>Embryophyta</taxon>
        <taxon>Tracheophyta</taxon>
        <taxon>Spermatophyta</taxon>
        <taxon>Magnoliopsida</taxon>
        <taxon>eudicotyledons</taxon>
        <taxon>Gunneridae</taxon>
        <taxon>Pentapetalae</taxon>
        <taxon>rosids</taxon>
        <taxon>fabids</taxon>
        <taxon>Fagales</taxon>
        <taxon>Fagaceae</taxon>
        <taxon>Lithocarpus</taxon>
    </lineage>
</organism>
<feature type="compositionally biased region" description="Polar residues" evidence="1">
    <location>
        <begin position="1"/>
        <end position="19"/>
    </location>
</feature>
<name>A0AAW2E4L3_9ROSI</name>
<keyword evidence="4" id="KW-1185">Reference proteome</keyword>
<dbReference type="EMBL" id="JAZDWU010000001">
    <property type="protein sequence ID" value="KAL0016599.1"/>
    <property type="molecule type" value="Genomic_DNA"/>
</dbReference>
<dbReference type="Pfam" id="PF03109">
    <property type="entry name" value="ABC1"/>
    <property type="match status" value="1"/>
</dbReference>
<protein>
    <recommendedName>
        <fullName evidence="2">ABC1 atypical kinase-like domain-containing protein</fullName>
    </recommendedName>
</protein>
<dbReference type="AlphaFoldDB" id="A0AAW2E4L3"/>
<reference evidence="3 4" key="1">
    <citation type="submission" date="2024-01" db="EMBL/GenBank/DDBJ databases">
        <title>A telomere-to-telomere, gap-free genome of sweet tea (Lithocarpus litseifolius).</title>
        <authorList>
            <person name="Zhou J."/>
        </authorList>
    </citation>
    <scope>NUCLEOTIDE SEQUENCE [LARGE SCALE GENOMIC DNA]</scope>
    <source>
        <strain evidence="3">Zhou-2022a</strain>
        <tissue evidence="3">Leaf</tissue>
    </source>
</reference>
<sequence length="291" mass="33135">MGWTSRPNTSDSPPSNAQSYPDYCEEVYGVIIGYRENRERLKRNEGLIKLIYLTSLFLPNRRLRLLSSSVFFFVLPQPKPLFRSSLPSTQAALPFPQPTPRTKTLKQYQQSCFTPQDNNIECEAQRSETLVGPTRDWIGIYEECSTILYQEIDYINEGKNAGRFRRDFRNIKVGPGVIAIDPKLIDESHEIAATKIPEALETVSSLNGVTIQGVSFLENEMECHDFMENFASRLCMGNFALNVLCKVLRDMIYSKLDFISETNLLEWVTVVKDLMKSGLGLGFLSIVYGSW</sequence>
<dbReference type="InterPro" id="IPR004147">
    <property type="entry name" value="ABC1_dom"/>
</dbReference>
<evidence type="ECO:0000256" key="1">
    <source>
        <dbReference type="SAM" id="MobiDB-lite"/>
    </source>
</evidence>
<accession>A0AAW2E4L3</accession>
<comment type="caution">
    <text evidence="3">The sequence shown here is derived from an EMBL/GenBank/DDBJ whole genome shotgun (WGS) entry which is preliminary data.</text>
</comment>
<gene>
    <name evidence="3" type="ORF">SO802_003668</name>
</gene>
<evidence type="ECO:0000313" key="3">
    <source>
        <dbReference type="EMBL" id="KAL0016599.1"/>
    </source>
</evidence>
<evidence type="ECO:0000313" key="4">
    <source>
        <dbReference type="Proteomes" id="UP001459277"/>
    </source>
</evidence>
<feature type="region of interest" description="Disordered" evidence="1">
    <location>
        <begin position="1"/>
        <end position="20"/>
    </location>
</feature>